<evidence type="ECO:0000313" key="2">
    <source>
        <dbReference type="EMBL" id="MDQ7251164.1"/>
    </source>
</evidence>
<comment type="caution">
    <text evidence="2">The sequence shown here is derived from an EMBL/GenBank/DDBJ whole genome shotgun (WGS) entry which is preliminary data.</text>
</comment>
<feature type="compositionally biased region" description="Basic and acidic residues" evidence="1">
    <location>
        <begin position="1"/>
        <end position="17"/>
    </location>
</feature>
<feature type="region of interest" description="Disordered" evidence="1">
    <location>
        <begin position="1"/>
        <end position="39"/>
    </location>
</feature>
<sequence>MIDKKDESMKARPEKQASEGAMDIPQTSKVNPNAKAPPVQDRWFDTQLSRMYADLASEPLPKEMMALLDKLKTNKTP</sequence>
<reference evidence="3" key="1">
    <citation type="submission" date="2023-08" db="EMBL/GenBank/DDBJ databases">
        <title>Rhodospirillaceae gen. nov., a novel taxon isolated from the Yangtze River Yuezi River estuary sludge.</title>
        <authorList>
            <person name="Ruan L."/>
        </authorList>
    </citation>
    <scope>NUCLEOTIDE SEQUENCE [LARGE SCALE GENOMIC DNA]</scope>
    <source>
        <strain evidence="3">R-7</strain>
    </source>
</reference>
<dbReference type="RefSeq" id="WP_379961261.1">
    <property type="nucleotide sequence ID" value="NZ_JAUYVI010000009.1"/>
</dbReference>
<protein>
    <submittedName>
        <fullName evidence="2">NepR family anti-sigma factor</fullName>
    </submittedName>
</protein>
<organism evidence="2 3">
    <name type="scientific">Dongia sedimenti</name>
    <dbReference type="NCBI Taxonomy" id="3064282"/>
    <lineage>
        <taxon>Bacteria</taxon>
        <taxon>Pseudomonadati</taxon>
        <taxon>Pseudomonadota</taxon>
        <taxon>Alphaproteobacteria</taxon>
        <taxon>Rhodospirillales</taxon>
        <taxon>Dongiaceae</taxon>
        <taxon>Dongia</taxon>
    </lineage>
</organism>
<dbReference type="Proteomes" id="UP001230156">
    <property type="component" value="Unassembled WGS sequence"/>
</dbReference>
<keyword evidence="3" id="KW-1185">Reference proteome</keyword>
<gene>
    <name evidence="2" type="ORF">Q8A70_25985</name>
</gene>
<evidence type="ECO:0000313" key="3">
    <source>
        <dbReference type="Proteomes" id="UP001230156"/>
    </source>
</evidence>
<proteinExistence type="predicted"/>
<accession>A0ABU0YTY3</accession>
<name>A0ABU0YTY3_9PROT</name>
<evidence type="ECO:0000256" key="1">
    <source>
        <dbReference type="SAM" id="MobiDB-lite"/>
    </source>
</evidence>
<dbReference type="EMBL" id="JAUYVI010000009">
    <property type="protein sequence ID" value="MDQ7251164.1"/>
    <property type="molecule type" value="Genomic_DNA"/>
</dbReference>